<dbReference type="AlphaFoldDB" id="A0A438G5L2"/>
<dbReference type="EMBL" id="QGNW01000580">
    <property type="protein sequence ID" value="RVW67497.1"/>
    <property type="molecule type" value="Genomic_DNA"/>
</dbReference>
<evidence type="ECO:0000313" key="2">
    <source>
        <dbReference type="EMBL" id="RVW67497.1"/>
    </source>
</evidence>
<comment type="caution">
    <text evidence="2">The sequence shown here is derived from an EMBL/GenBank/DDBJ whole genome shotgun (WGS) entry which is preliminary data.</text>
</comment>
<reference evidence="2 3" key="1">
    <citation type="journal article" date="2018" name="PLoS Genet.">
        <title>Population sequencing reveals clonal diversity and ancestral inbreeding in the grapevine cultivar Chardonnay.</title>
        <authorList>
            <person name="Roach M.J."/>
            <person name="Johnson D.L."/>
            <person name="Bohlmann J."/>
            <person name="van Vuuren H.J."/>
            <person name="Jones S.J."/>
            <person name="Pretorius I.S."/>
            <person name="Schmidt S.A."/>
            <person name="Borneman A.R."/>
        </authorList>
    </citation>
    <scope>NUCLEOTIDE SEQUENCE [LARGE SCALE GENOMIC DNA]</scope>
    <source>
        <strain evidence="3">cv. Chardonnay</strain>
        <tissue evidence="2">Leaf</tissue>
    </source>
</reference>
<evidence type="ECO:0000256" key="1">
    <source>
        <dbReference type="SAM" id="MobiDB-lite"/>
    </source>
</evidence>
<feature type="region of interest" description="Disordered" evidence="1">
    <location>
        <begin position="43"/>
        <end position="62"/>
    </location>
</feature>
<name>A0A438G5L2_VITVI</name>
<organism evidence="2 3">
    <name type="scientific">Vitis vinifera</name>
    <name type="common">Grape</name>
    <dbReference type="NCBI Taxonomy" id="29760"/>
    <lineage>
        <taxon>Eukaryota</taxon>
        <taxon>Viridiplantae</taxon>
        <taxon>Streptophyta</taxon>
        <taxon>Embryophyta</taxon>
        <taxon>Tracheophyta</taxon>
        <taxon>Spermatophyta</taxon>
        <taxon>Magnoliopsida</taxon>
        <taxon>eudicotyledons</taxon>
        <taxon>Gunneridae</taxon>
        <taxon>Pentapetalae</taxon>
        <taxon>rosids</taxon>
        <taxon>Vitales</taxon>
        <taxon>Vitaceae</taxon>
        <taxon>Viteae</taxon>
        <taxon>Vitis</taxon>
    </lineage>
</organism>
<gene>
    <name evidence="2" type="ORF">CK203_063100</name>
</gene>
<protein>
    <submittedName>
        <fullName evidence="2">Uncharacterized protein</fullName>
    </submittedName>
</protein>
<accession>A0A438G5L2</accession>
<sequence>MVLRSLQPRNAGHVVGVPFTNFGSLVLSLYDVEDSISRGLWTDSSPSDVKGKKPFGGQRSVDYRPWAPHQTYDQTYMPPTLSLPYYAAQGTKRLPVSYTATGQPCYAT</sequence>
<evidence type="ECO:0000313" key="3">
    <source>
        <dbReference type="Proteomes" id="UP000288805"/>
    </source>
</evidence>
<dbReference type="Proteomes" id="UP000288805">
    <property type="component" value="Unassembled WGS sequence"/>
</dbReference>
<proteinExistence type="predicted"/>